<keyword evidence="8" id="KW-1185">Reference proteome</keyword>
<keyword evidence="4 7" id="KW-0808">Transferase</keyword>
<evidence type="ECO:0000256" key="3">
    <source>
        <dbReference type="ARBA" id="ARBA00022676"/>
    </source>
</evidence>
<dbReference type="InterPro" id="IPR029044">
    <property type="entry name" value="Nucleotide-diphossugar_trans"/>
</dbReference>
<evidence type="ECO:0000256" key="2">
    <source>
        <dbReference type="ARBA" id="ARBA00006739"/>
    </source>
</evidence>
<dbReference type="Gene3D" id="3.90.550.10">
    <property type="entry name" value="Spore Coat Polysaccharide Biosynthesis Protein SpsA, Chain A"/>
    <property type="match status" value="1"/>
</dbReference>
<name>A0A1S8TDX2_9CLOT</name>
<feature type="domain" description="Glycosyltransferase 2-like" evidence="6">
    <location>
        <begin position="7"/>
        <end position="183"/>
    </location>
</feature>
<evidence type="ECO:0000256" key="4">
    <source>
        <dbReference type="ARBA" id="ARBA00022679"/>
    </source>
</evidence>
<comment type="pathway">
    <text evidence="1">Cell wall biogenesis; cell wall polysaccharide biosynthesis.</text>
</comment>
<protein>
    <submittedName>
        <fullName evidence="7">N-acetylglucosaminyl-diphospho-decaprenol L-rhamnosyltransferase</fullName>
        <ecNumber evidence="7">2.4.1.289</ecNumber>
    </submittedName>
</protein>
<feature type="transmembrane region" description="Helical" evidence="5">
    <location>
        <begin position="250"/>
        <end position="269"/>
    </location>
</feature>
<proteinExistence type="inferred from homology"/>
<sequence>MEKLVYIIVLNYNNFEDTVECIDSLEEIKYDNYKIVIIDNKSTDSSNQILREKYSKKYVYIENDKNLGYAGGNNKGVKYALVNNAQYICILNNDTVVKENFLKKLVNCMELNLNCGIVGPVILEYYNPKIVQSSGAVIKLIKGDMSPINSHKNIEELNEEIIKCDYIGGACILIRREVIEKIGLIPEDYFLFYEETDWCYKAKQYGYDIVCFTPAQIFHKGSSTIDVINELGEYLMNRNKIVFIKKNASLPQLIFFFIYLIAKTLYDILIKNKNSKIIKYYFHGVFNIIDKRYPFIYINGE</sequence>
<dbReference type="Proteomes" id="UP000190890">
    <property type="component" value="Unassembled WGS sequence"/>
</dbReference>
<dbReference type="SUPFAM" id="SSF53448">
    <property type="entry name" value="Nucleotide-diphospho-sugar transferases"/>
    <property type="match status" value="1"/>
</dbReference>
<evidence type="ECO:0000256" key="5">
    <source>
        <dbReference type="SAM" id="Phobius"/>
    </source>
</evidence>
<dbReference type="Pfam" id="PF00535">
    <property type="entry name" value="Glycos_transf_2"/>
    <property type="match status" value="1"/>
</dbReference>
<dbReference type="AlphaFoldDB" id="A0A1S8TDX2"/>
<accession>A0A1S8TDX2</accession>
<keyword evidence="5" id="KW-0812">Transmembrane</keyword>
<dbReference type="RefSeq" id="WP_077848135.1">
    <property type="nucleotide sequence ID" value="NZ_LZZM01000180.1"/>
</dbReference>
<dbReference type="EC" id="2.4.1.289" evidence="7"/>
<organism evidence="7 8">
    <name type="scientific">Clostridium puniceum</name>
    <dbReference type="NCBI Taxonomy" id="29367"/>
    <lineage>
        <taxon>Bacteria</taxon>
        <taxon>Bacillati</taxon>
        <taxon>Bacillota</taxon>
        <taxon>Clostridia</taxon>
        <taxon>Eubacteriales</taxon>
        <taxon>Clostridiaceae</taxon>
        <taxon>Clostridium</taxon>
    </lineage>
</organism>
<dbReference type="CDD" id="cd04186">
    <property type="entry name" value="GT_2_like_c"/>
    <property type="match status" value="1"/>
</dbReference>
<gene>
    <name evidence="7" type="primary">wbbL</name>
    <name evidence="7" type="ORF">CLPUN_30650</name>
</gene>
<comment type="caution">
    <text evidence="7">The sequence shown here is derived from an EMBL/GenBank/DDBJ whole genome shotgun (WGS) entry which is preliminary data.</text>
</comment>
<evidence type="ECO:0000313" key="7">
    <source>
        <dbReference type="EMBL" id="OOM75831.1"/>
    </source>
</evidence>
<dbReference type="InterPro" id="IPR001173">
    <property type="entry name" value="Glyco_trans_2-like"/>
</dbReference>
<keyword evidence="5" id="KW-0472">Membrane</keyword>
<comment type="similarity">
    <text evidence="2">Belongs to the glycosyltransferase 2 family.</text>
</comment>
<dbReference type="GO" id="GO:0102096">
    <property type="term" value="F:decaprenyl-N-acetyl-alpha-D-glucosaminyl-pyrophosphate:dTDP-alpha-L-rhamnose rhamnosyltransferase activity"/>
    <property type="evidence" value="ECO:0007669"/>
    <property type="project" value="UniProtKB-EC"/>
</dbReference>
<dbReference type="STRING" id="29367.CLPUN_30650"/>
<evidence type="ECO:0000259" key="6">
    <source>
        <dbReference type="Pfam" id="PF00535"/>
    </source>
</evidence>
<evidence type="ECO:0000313" key="8">
    <source>
        <dbReference type="Proteomes" id="UP000190890"/>
    </source>
</evidence>
<dbReference type="OrthoDB" id="9813495at2"/>
<keyword evidence="3 7" id="KW-0328">Glycosyltransferase</keyword>
<keyword evidence="5" id="KW-1133">Transmembrane helix</keyword>
<dbReference type="EMBL" id="LZZM01000180">
    <property type="protein sequence ID" value="OOM75831.1"/>
    <property type="molecule type" value="Genomic_DNA"/>
</dbReference>
<reference evidence="7 8" key="1">
    <citation type="submission" date="2016-05" db="EMBL/GenBank/DDBJ databases">
        <title>Microbial solvent formation.</title>
        <authorList>
            <person name="Poehlein A."/>
            <person name="Montoya Solano J.D."/>
            <person name="Flitsch S."/>
            <person name="Krabben P."/>
            <person name="Duerre P."/>
            <person name="Daniel R."/>
        </authorList>
    </citation>
    <scope>NUCLEOTIDE SEQUENCE [LARGE SCALE GENOMIC DNA]</scope>
    <source>
        <strain evidence="7 8">DSM 2619</strain>
    </source>
</reference>
<dbReference type="PANTHER" id="PTHR43179">
    <property type="entry name" value="RHAMNOSYLTRANSFERASE WBBL"/>
    <property type="match status" value="1"/>
</dbReference>
<evidence type="ECO:0000256" key="1">
    <source>
        <dbReference type="ARBA" id="ARBA00004776"/>
    </source>
</evidence>
<dbReference type="PANTHER" id="PTHR43179:SF12">
    <property type="entry name" value="GALACTOFURANOSYLTRANSFERASE GLFT2"/>
    <property type="match status" value="1"/>
</dbReference>